<comment type="caution">
    <text evidence="1">The sequence shown here is derived from an EMBL/GenBank/DDBJ whole genome shotgun (WGS) entry which is preliminary data.</text>
</comment>
<proteinExistence type="predicted"/>
<gene>
    <name evidence="1" type="ORF">JCM19239_4832</name>
</gene>
<name>A0ABQ0JGH4_9VIBR</name>
<evidence type="ECO:0000313" key="2">
    <source>
        <dbReference type="Proteomes" id="UP000029223"/>
    </source>
</evidence>
<dbReference type="Gene3D" id="2.115.10.20">
    <property type="entry name" value="Glycosyl hydrolase domain, family 43"/>
    <property type="match status" value="1"/>
</dbReference>
<dbReference type="EMBL" id="BBMS01000034">
    <property type="protein sequence ID" value="GAL27867.1"/>
    <property type="molecule type" value="Genomic_DNA"/>
</dbReference>
<sequence>MEQSNKTLSLASRRAIELGYDDKGPEWMIEFDVMELKGDFAYEEGVIRRDPTAVIEVDGLLHCWYTKGEGETQGFTGKIEDKVFPWDLTEVWHATSEDGIAWIEQVQQFKPANLVVTTIAPYSPQRCLPMKVATTSSIKR</sequence>
<evidence type="ECO:0000313" key="1">
    <source>
        <dbReference type="EMBL" id="GAL27867.1"/>
    </source>
</evidence>
<reference evidence="2" key="1">
    <citation type="submission" date="2014-09" db="EMBL/GenBank/DDBJ databases">
        <title>Vibrio variabilis JCM 19239. (C206) whole genome shotgun sequence.</title>
        <authorList>
            <person name="Sawabe T."/>
            <person name="Meirelles P."/>
            <person name="Nakanishi M."/>
            <person name="Sayaka M."/>
            <person name="Hattori M."/>
            <person name="Ohkuma M."/>
        </authorList>
    </citation>
    <scope>NUCLEOTIDE SEQUENCE [LARGE SCALE GENOMIC DNA]</scope>
    <source>
        <strain evidence="2">JCM 19239</strain>
    </source>
</reference>
<accession>A0ABQ0JGH4</accession>
<dbReference type="Proteomes" id="UP000029223">
    <property type="component" value="Unassembled WGS sequence"/>
</dbReference>
<organism evidence="1 2">
    <name type="scientific">Vibrio variabilis</name>
    <dbReference type="NCBI Taxonomy" id="990271"/>
    <lineage>
        <taxon>Bacteria</taxon>
        <taxon>Pseudomonadati</taxon>
        <taxon>Pseudomonadota</taxon>
        <taxon>Gammaproteobacteria</taxon>
        <taxon>Vibrionales</taxon>
        <taxon>Vibrionaceae</taxon>
        <taxon>Vibrio</taxon>
    </lineage>
</organism>
<dbReference type="InterPro" id="IPR023296">
    <property type="entry name" value="Glyco_hydro_beta-prop_sf"/>
</dbReference>
<protein>
    <submittedName>
        <fullName evidence="1">Uncharacterized protein</fullName>
    </submittedName>
</protein>
<keyword evidence="2" id="KW-1185">Reference proteome</keyword>
<reference evidence="2" key="2">
    <citation type="submission" date="2014-09" db="EMBL/GenBank/DDBJ databases">
        <authorList>
            <consortium name="NBRP consortium"/>
            <person name="Sawabe T."/>
            <person name="Meirelles P."/>
            <person name="Nakanishi M."/>
            <person name="Sayaka M."/>
            <person name="Hattori M."/>
            <person name="Ohkuma M."/>
        </authorList>
    </citation>
    <scope>NUCLEOTIDE SEQUENCE [LARGE SCALE GENOMIC DNA]</scope>
    <source>
        <strain evidence="2">JCM 19239</strain>
    </source>
</reference>